<name>A0A176VU22_MARPO</name>
<keyword evidence="2" id="KW-1185">Reference proteome</keyword>
<reference evidence="1" key="1">
    <citation type="submission" date="2016-03" db="EMBL/GenBank/DDBJ databases">
        <title>Mechanisms controlling the formation of the plant cell surface in tip-growing cells are functionally conserved among land plants.</title>
        <authorList>
            <person name="Honkanen S."/>
            <person name="Jones V.A."/>
            <person name="Morieri G."/>
            <person name="Champion C."/>
            <person name="Hetherington A.J."/>
            <person name="Kelly S."/>
            <person name="Saint-Marcoux D."/>
            <person name="Proust H."/>
            <person name="Prescott H."/>
            <person name="Dolan L."/>
        </authorList>
    </citation>
    <scope>NUCLEOTIDE SEQUENCE [LARGE SCALE GENOMIC DNA]</scope>
    <source>
        <tissue evidence="1">Whole gametophyte</tissue>
    </source>
</reference>
<protein>
    <submittedName>
        <fullName evidence="1">Uncharacterized protein</fullName>
    </submittedName>
</protein>
<proteinExistence type="predicted"/>
<gene>
    <name evidence="1" type="ORF">AXG93_352s1000</name>
</gene>
<accession>A0A176VU22</accession>
<organism evidence="1 2">
    <name type="scientific">Marchantia polymorpha subsp. ruderalis</name>
    <dbReference type="NCBI Taxonomy" id="1480154"/>
    <lineage>
        <taxon>Eukaryota</taxon>
        <taxon>Viridiplantae</taxon>
        <taxon>Streptophyta</taxon>
        <taxon>Embryophyta</taxon>
        <taxon>Marchantiophyta</taxon>
        <taxon>Marchantiopsida</taxon>
        <taxon>Marchantiidae</taxon>
        <taxon>Marchantiales</taxon>
        <taxon>Marchantiaceae</taxon>
        <taxon>Marchantia</taxon>
    </lineage>
</organism>
<evidence type="ECO:0000313" key="1">
    <source>
        <dbReference type="EMBL" id="OAE24247.1"/>
    </source>
</evidence>
<sequence>MLRGQVNLGVRWSQLIAEVYKINGSAILYSLSSTFGSLHIPTRCGKTGPRLVFKHSEKMDRWSAMRVCALGMQMALLSLSTMVAGQNDVQIIFYERNDCSGSGNFYIGFDQEICLREGVWRGSIQVVGAGNCGRTRVFKNRNCTGTPTADFAGDICYTMDNLAGTANSAYWYGSCSTPPKPVKPVCKRKPPVPSGVVFIPKTYNGSWILNGWENARLYSKLKNLSNAEKVDWLRSHGATFKPKTAGKTRTL</sequence>
<dbReference type="AlphaFoldDB" id="A0A176VU22"/>
<evidence type="ECO:0000313" key="2">
    <source>
        <dbReference type="Proteomes" id="UP000077202"/>
    </source>
</evidence>
<comment type="caution">
    <text evidence="1">The sequence shown here is derived from an EMBL/GenBank/DDBJ whole genome shotgun (WGS) entry which is preliminary data.</text>
</comment>
<dbReference type="EMBL" id="LVLJ01002671">
    <property type="protein sequence ID" value="OAE24247.1"/>
    <property type="molecule type" value="Genomic_DNA"/>
</dbReference>
<dbReference type="Proteomes" id="UP000077202">
    <property type="component" value="Unassembled WGS sequence"/>
</dbReference>